<dbReference type="Pfam" id="PF13302">
    <property type="entry name" value="Acetyltransf_3"/>
    <property type="match status" value="1"/>
</dbReference>
<evidence type="ECO:0000313" key="3">
    <source>
        <dbReference type="Proteomes" id="UP001429984"/>
    </source>
</evidence>
<evidence type="ECO:0000313" key="2">
    <source>
        <dbReference type="EMBL" id="MBF6023337.1"/>
    </source>
</evidence>
<proteinExistence type="predicted"/>
<keyword evidence="3" id="KW-1185">Reference proteome</keyword>
<feature type="domain" description="N-acetyltransferase" evidence="1">
    <location>
        <begin position="12"/>
        <end position="172"/>
    </location>
</feature>
<dbReference type="PANTHER" id="PTHR43792">
    <property type="entry name" value="GNAT FAMILY, PUTATIVE (AFU_ORTHOLOGUE AFUA_3G00765)-RELATED-RELATED"/>
    <property type="match status" value="1"/>
</dbReference>
<protein>
    <submittedName>
        <fullName evidence="2">GNAT family N-acetyltransferase</fullName>
    </submittedName>
</protein>
<organism evidence="2 3">
    <name type="scientific">Lysobacter niastensis</name>
    <dbReference type="NCBI Taxonomy" id="380629"/>
    <lineage>
        <taxon>Bacteria</taxon>
        <taxon>Pseudomonadati</taxon>
        <taxon>Pseudomonadota</taxon>
        <taxon>Gammaproteobacteria</taxon>
        <taxon>Lysobacterales</taxon>
        <taxon>Lysobacteraceae</taxon>
        <taxon>Lysobacter</taxon>
    </lineage>
</organism>
<dbReference type="InterPro" id="IPR051531">
    <property type="entry name" value="N-acetyltransferase"/>
</dbReference>
<name>A0ABS0B6P2_9GAMM</name>
<dbReference type="PROSITE" id="PS51186">
    <property type="entry name" value="GNAT"/>
    <property type="match status" value="1"/>
</dbReference>
<dbReference type="EMBL" id="JADLZT010000002">
    <property type="protein sequence ID" value="MBF6023337.1"/>
    <property type="molecule type" value="Genomic_DNA"/>
</dbReference>
<dbReference type="InterPro" id="IPR016181">
    <property type="entry name" value="Acyl_CoA_acyltransferase"/>
</dbReference>
<dbReference type="SUPFAM" id="SSF55729">
    <property type="entry name" value="Acyl-CoA N-acyltransferases (Nat)"/>
    <property type="match status" value="1"/>
</dbReference>
<dbReference type="PANTHER" id="PTHR43792:SF1">
    <property type="entry name" value="N-ACETYLTRANSFERASE DOMAIN-CONTAINING PROTEIN"/>
    <property type="match status" value="1"/>
</dbReference>
<dbReference type="Proteomes" id="UP001429984">
    <property type="component" value="Unassembled WGS sequence"/>
</dbReference>
<dbReference type="InterPro" id="IPR000182">
    <property type="entry name" value="GNAT_dom"/>
</dbReference>
<evidence type="ECO:0000259" key="1">
    <source>
        <dbReference type="PROSITE" id="PS51186"/>
    </source>
</evidence>
<comment type="caution">
    <text evidence="2">The sequence shown here is derived from an EMBL/GenBank/DDBJ whole genome shotgun (WGS) entry which is preliminary data.</text>
</comment>
<accession>A0ABS0B6P2</accession>
<sequence>MTPREILQTPRLRLRELTDADAPFIFELLNERSFIDNIGDRGVRTLDDAVGYIHKGPGDSYARHGYGLWLVELKASGEALGVCGLMHRDTLPYTDIGYAFLPRHWSRGYAVESCAAVRDHALRTLAMPRLLAIVSPGNEASVKVLERIGLRFEGKVTLPQANEELELYAIDA</sequence>
<dbReference type="RefSeq" id="WP_194929924.1">
    <property type="nucleotide sequence ID" value="NZ_JADLZT010000002.1"/>
</dbReference>
<dbReference type="Gene3D" id="3.40.630.30">
    <property type="match status" value="1"/>
</dbReference>
<reference evidence="2 3" key="1">
    <citation type="submission" date="2020-11" db="EMBL/GenBank/DDBJ databases">
        <title>Draft Genome Sequence and Secondary Metabolite Biosynthetic Potential of the Lysobacter niastensis Type strain DSM 18481.</title>
        <authorList>
            <person name="Turrini P."/>
            <person name="Artuso I."/>
            <person name="Tescari M."/>
            <person name="Lugli G.A."/>
            <person name="Frangipani E."/>
            <person name="Ventura M."/>
            <person name="Visca P."/>
        </authorList>
    </citation>
    <scope>NUCLEOTIDE SEQUENCE [LARGE SCALE GENOMIC DNA]</scope>
    <source>
        <strain evidence="2 3">DSM 18481</strain>
    </source>
</reference>
<gene>
    <name evidence="2" type="ORF">IU514_04755</name>
</gene>